<evidence type="ECO:0000259" key="11">
    <source>
        <dbReference type="PROSITE" id="PS51384"/>
    </source>
</evidence>
<proteinExistence type="inferred from homology"/>
<dbReference type="GO" id="GO:0006879">
    <property type="term" value="P:intracellular iron ion homeostasis"/>
    <property type="evidence" value="ECO:0007669"/>
    <property type="project" value="TreeGrafter"/>
</dbReference>
<dbReference type="SFLD" id="SFLDG01168">
    <property type="entry name" value="Ferric_reductase_subgroup_(FRE"/>
    <property type="match status" value="1"/>
</dbReference>
<comment type="subcellular location">
    <subcellularLocation>
        <location evidence="1">Membrane</location>
        <topology evidence="1">Multi-pass membrane protein</topology>
    </subcellularLocation>
</comment>
<dbReference type="PANTHER" id="PTHR32361">
    <property type="entry name" value="FERRIC/CUPRIC REDUCTASE TRANSMEMBRANE COMPONENT"/>
    <property type="match status" value="1"/>
</dbReference>
<dbReference type="PROSITE" id="PS51384">
    <property type="entry name" value="FAD_FR"/>
    <property type="match status" value="1"/>
</dbReference>
<feature type="transmembrane region" description="Helical" evidence="10">
    <location>
        <begin position="25"/>
        <end position="46"/>
    </location>
</feature>
<evidence type="ECO:0000256" key="7">
    <source>
        <dbReference type="ARBA" id="ARBA00023002"/>
    </source>
</evidence>
<comment type="caution">
    <text evidence="12">The sequence shown here is derived from an EMBL/GenBank/DDBJ whole genome shotgun (WGS) entry which is preliminary data.</text>
</comment>
<keyword evidence="13" id="KW-1185">Reference proteome</keyword>
<name>A0A9P6VG06_9HELO</name>
<dbReference type="EMBL" id="VNKQ01000013">
    <property type="protein sequence ID" value="KAG0647240.1"/>
    <property type="molecule type" value="Genomic_DNA"/>
</dbReference>
<evidence type="ECO:0000313" key="13">
    <source>
        <dbReference type="Proteomes" id="UP000785200"/>
    </source>
</evidence>
<evidence type="ECO:0000256" key="6">
    <source>
        <dbReference type="ARBA" id="ARBA00022989"/>
    </source>
</evidence>
<dbReference type="InterPro" id="IPR017927">
    <property type="entry name" value="FAD-bd_FR_type"/>
</dbReference>
<organism evidence="12 13">
    <name type="scientific">Hyphodiscus hymeniophilus</name>
    <dbReference type="NCBI Taxonomy" id="353542"/>
    <lineage>
        <taxon>Eukaryota</taxon>
        <taxon>Fungi</taxon>
        <taxon>Dikarya</taxon>
        <taxon>Ascomycota</taxon>
        <taxon>Pezizomycotina</taxon>
        <taxon>Leotiomycetes</taxon>
        <taxon>Helotiales</taxon>
        <taxon>Hyphodiscaceae</taxon>
        <taxon>Hyphodiscus</taxon>
    </lineage>
</organism>
<evidence type="ECO:0000313" key="12">
    <source>
        <dbReference type="EMBL" id="KAG0647240.1"/>
    </source>
</evidence>
<keyword evidence="5" id="KW-0249">Electron transport</keyword>
<dbReference type="PANTHER" id="PTHR32361:SF28">
    <property type="entry name" value="FRP1P"/>
    <property type="match status" value="1"/>
</dbReference>
<dbReference type="OrthoDB" id="10006946at2759"/>
<dbReference type="Proteomes" id="UP000785200">
    <property type="component" value="Unassembled WGS sequence"/>
</dbReference>
<dbReference type="SFLD" id="SFLDS00052">
    <property type="entry name" value="Ferric_Reductase_Domain"/>
    <property type="match status" value="1"/>
</dbReference>
<evidence type="ECO:0000256" key="9">
    <source>
        <dbReference type="ARBA" id="ARBA00023136"/>
    </source>
</evidence>
<dbReference type="Pfam" id="PF08030">
    <property type="entry name" value="NAD_binding_6"/>
    <property type="match status" value="1"/>
</dbReference>
<protein>
    <submittedName>
        <fullName evidence="12">Ferric-chelate reductase 2</fullName>
    </submittedName>
</protein>
<keyword evidence="4 10" id="KW-0812">Transmembrane</keyword>
<reference evidence="12" key="1">
    <citation type="submission" date="2019-07" db="EMBL/GenBank/DDBJ databases">
        <title>Hyphodiscus hymeniophilus genome sequencing and assembly.</title>
        <authorList>
            <person name="Kramer G."/>
            <person name="Nodwell J."/>
        </authorList>
    </citation>
    <scope>NUCLEOTIDE SEQUENCE</scope>
    <source>
        <strain evidence="12">ATCC 34498</strain>
    </source>
</reference>
<evidence type="ECO:0000256" key="5">
    <source>
        <dbReference type="ARBA" id="ARBA00022982"/>
    </source>
</evidence>
<dbReference type="Pfam" id="PF01794">
    <property type="entry name" value="Ferric_reduct"/>
    <property type="match status" value="1"/>
</dbReference>
<feature type="domain" description="FAD-binding FR-type" evidence="11">
    <location>
        <begin position="257"/>
        <end position="396"/>
    </location>
</feature>
<sequence length="569" mass="64541">MGWPYHILDLSTEEKHLRRELLDRYGVYAQLSALVPILAFQLYRLWTWVYSERSRAKVAYSEIPSSPVSKHGKYSSSGAFIRRWRGLLWWAEGEVSKGWGSRGHWIAAGAWTCWLMFLCVHQTGHDYLHITKRFGIIAASQFPIHYMFIMKSLYSPLAFVFRSSHEQLNPWHRLLARIIYFFLLLHATWYLNFFIQAGILTQRLTAPVVIVGLLSFSMLTIIVTTSLEAVRRWSYRVFFILHLFIGVALMPLLFFHAKPLRIYVAEALALFIIDVICRNLDTTTGFAIISSVPHTKLVQLKIPVPASKIARFKEAPGQHVYLSIPPESTPTNKSTPSIHDLLYNPFTVADVTETDITLVVRALHGPTTQAINTLANLKKARPPIKIEGPYGSPRRFPNIAGQYDRILLVAGGVGATFVLPIYRDLRDQMEAEAKSPDRLKFVWSMRSGAEASWATELETQGAESLEEDENVKIYITGGTMRDRAFAPEDGSVELTELQNQGDEQIKATGGKERPDLVNIVDGVFKMGNEERVAVLVCGPDGMSRQLRGHVGKWVSKGRDVWFWDESFGW</sequence>
<feature type="transmembrane region" description="Helical" evidence="10">
    <location>
        <begin position="174"/>
        <end position="192"/>
    </location>
</feature>
<evidence type="ECO:0000256" key="1">
    <source>
        <dbReference type="ARBA" id="ARBA00004141"/>
    </source>
</evidence>
<evidence type="ECO:0000256" key="3">
    <source>
        <dbReference type="ARBA" id="ARBA00022448"/>
    </source>
</evidence>
<gene>
    <name evidence="12" type="ORF">D0Z07_7015</name>
</gene>
<dbReference type="InterPro" id="IPR013130">
    <property type="entry name" value="Fe3_Rdtase_TM_dom"/>
</dbReference>
<evidence type="ECO:0000256" key="2">
    <source>
        <dbReference type="ARBA" id="ARBA00006278"/>
    </source>
</evidence>
<keyword evidence="3" id="KW-0813">Transport</keyword>
<keyword evidence="6 10" id="KW-1133">Transmembrane helix</keyword>
<dbReference type="SUPFAM" id="SSF52343">
    <property type="entry name" value="Ferredoxin reductase-like, C-terminal NADP-linked domain"/>
    <property type="match status" value="1"/>
</dbReference>
<accession>A0A9P6VG06</accession>
<feature type="transmembrane region" description="Helical" evidence="10">
    <location>
        <begin position="204"/>
        <end position="227"/>
    </location>
</feature>
<keyword evidence="8" id="KW-0406">Ion transport</keyword>
<dbReference type="InterPro" id="IPR013112">
    <property type="entry name" value="FAD-bd_8"/>
</dbReference>
<dbReference type="GO" id="GO:0005886">
    <property type="term" value="C:plasma membrane"/>
    <property type="evidence" value="ECO:0007669"/>
    <property type="project" value="TreeGrafter"/>
</dbReference>
<dbReference type="AlphaFoldDB" id="A0A9P6VG06"/>
<dbReference type="GO" id="GO:0000293">
    <property type="term" value="F:ferric-chelate reductase activity"/>
    <property type="evidence" value="ECO:0007669"/>
    <property type="project" value="UniProtKB-ARBA"/>
</dbReference>
<evidence type="ECO:0000256" key="8">
    <source>
        <dbReference type="ARBA" id="ARBA00023065"/>
    </source>
</evidence>
<dbReference type="Pfam" id="PF08022">
    <property type="entry name" value="FAD_binding_8"/>
    <property type="match status" value="1"/>
</dbReference>
<dbReference type="InterPro" id="IPR013121">
    <property type="entry name" value="Fe_red_NAD-bd_6"/>
</dbReference>
<dbReference type="InterPro" id="IPR051410">
    <property type="entry name" value="Ferric/Cupric_Reductase"/>
</dbReference>
<comment type="similarity">
    <text evidence="2">Belongs to the ferric reductase (FRE) family.</text>
</comment>
<evidence type="ECO:0000256" key="4">
    <source>
        <dbReference type="ARBA" id="ARBA00022692"/>
    </source>
</evidence>
<dbReference type="GO" id="GO:0006826">
    <property type="term" value="P:iron ion transport"/>
    <property type="evidence" value="ECO:0007669"/>
    <property type="project" value="TreeGrafter"/>
</dbReference>
<dbReference type="CDD" id="cd06186">
    <property type="entry name" value="NOX_Duox_like_FAD_NADP"/>
    <property type="match status" value="1"/>
</dbReference>
<dbReference type="Gene3D" id="3.40.50.80">
    <property type="entry name" value="Nucleotide-binding domain of ferredoxin-NADP reductase (FNR) module"/>
    <property type="match status" value="1"/>
</dbReference>
<evidence type="ECO:0000256" key="10">
    <source>
        <dbReference type="SAM" id="Phobius"/>
    </source>
</evidence>
<dbReference type="GO" id="GO:0015677">
    <property type="term" value="P:copper ion import"/>
    <property type="evidence" value="ECO:0007669"/>
    <property type="project" value="TreeGrafter"/>
</dbReference>
<feature type="transmembrane region" description="Helical" evidence="10">
    <location>
        <begin position="233"/>
        <end position="255"/>
    </location>
</feature>
<keyword evidence="7" id="KW-0560">Oxidoreductase</keyword>
<keyword evidence="9 10" id="KW-0472">Membrane</keyword>
<dbReference type="InterPro" id="IPR039261">
    <property type="entry name" value="FNR_nucleotide-bd"/>
</dbReference>